<evidence type="ECO:0000256" key="3">
    <source>
        <dbReference type="ARBA" id="ARBA00007931"/>
    </source>
</evidence>
<dbReference type="RefSeq" id="WP_145079852.1">
    <property type="nucleotide sequence ID" value="NZ_DAMBUX010000001.1"/>
</dbReference>
<keyword evidence="4 13" id="KW-0645">Protease</keyword>
<dbReference type="PANTHER" id="PTHR42837">
    <property type="entry name" value="REGULATOR OF SIGMA-E PROTEASE RSEP"/>
    <property type="match status" value="1"/>
</dbReference>
<name>A0A562JGN8_9FIRM</name>
<gene>
    <name evidence="13" type="ORF">LY60_00627</name>
</gene>
<evidence type="ECO:0000313" key="13">
    <source>
        <dbReference type="EMBL" id="TWH82329.1"/>
    </source>
</evidence>
<evidence type="ECO:0000256" key="2">
    <source>
        <dbReference type="ARBA" id="ARBA00004141"/>
    </source>
</evidence>
<keyword evidence="7 11" id="KW-0862">Zinc</keyword>
<dbReference type="Pfam" id="PF17820">
    <property type="entry name" value="PDZ_6"/>
    <property type="match status" value="1"/>
</dbReference>
<proteinExistence type="inferred from homology"/>
<comment type="caution">
    <text evidence="13">The sequence shown here is derived from an EMBL/GenBank/DDBJ whole genome shotgun (WGS) entry which is preliminary data.</text>
</comment>
<dbReference type="SUPFAM" id="SSF50156">
    <property type="entry name" value="PDZ domain-like"/>
    <property type="match status" value="2"/>
</dbReference>
<keyword evidence="8 11" id="KW-1133">Transmembrane helix</keyword>
<keyword evidence="5 11" id="KW-0812">Transmembrane</keyword>
<dbReference type="GO" id="GO:0016020">
    <property type="term" value="C:membrane"/>
    <property type="evidence" value="ECO:0007669"/>
    <property type="project" value="UniProtKB-SubCell"/>
</dbReference>
<dbReference type="GO" id="GO:0046872">
    <property type="term" value="F:metal ion binding"/>
    <property type="evidence" value="ECO:0007669"/>
    <property type="project" value="UniProtKB-KW"/>
</dbReference>
<dbReference type="GO" id="GO:0006508">
    <property type="term" value="P:proteolysis"/>
    <property type="evidence" value="ECO:0007669"/>
    <property type="project" value="UniProtKB-KW"/>
</dbReference>
<dbReference type="AlphaFoldDB" id="A0A562JGN8"/>
<dbReference type="CDD" id="cd23081">
    <property type="entry name" value="cpPDZ_EcRseP-like"/>
    <property type="match status" value="1"/>
</dbReference>
<sequence length="414" mass="45428">MLTLIASILVFSAIVLVHEFGHYKAAKSVGIKVYEFAIGMGPTVLKREKNGTVYSIRAIPIGGFVQMEGEEEDVKTSTSYSTKSVWQRFKVVAAGPVMNFVLALALFLIVAFSFGVYGNTIDFIDENSNEYAEGLRTGDSIVSVNGDKSYIWEDIYYEITNPDNTYYTVEYERDGVLKQAKISNNYRKIVGVTSKLVDGKTTTTVSPSDVTSPAYEAGIKDGDVITKINDVPVSSWEEITSNIEKTSDKAVKITVERNGETMDFTIVPQTQISVKFNTALDKSFSTAISSSAYKTVYFIKLMFKTIAQLVTGKLGSDSLGGPVMVISMVGEAAESGILSLLNLAAFISINLGFMNLLPIPALDGSKLVFLVVEAVRGKSIPVEKEGYIHFIGFVVLIGFMLFITYKDILRLFRI</sequence>
<keyword evidence="6 11" id="KW-0378">Hydrolase</keyword>
<comment type="similarity">
    <text evidence="3 11">Belongs to the peptidase M50B family.</text>
</comment>
<keyword evidence="9 11" id="KW-0482">Metalloprotease</keyword>
<dbReference type="GO" id="GO:0004222">
    <property type="term" value="F:metalloendopeptidase activity"/>
    <property type="evidence" value="ECO:0007669"/>
    <property type="project" value="InterPro"/>
</dbReference>
<evidence type="ECO:0000256" key="11">
    <source>
        <dbReference type="RuleBase" id="RU362031"/>
    </source>
</evidence>
<dbReference type="InterPro" id="IPR004387">
    <property type="entry name" value="Pept_M50_Zn"/>
</dbReference>
<organism evidence="13 14">
    <name type="scientific">Sedimentibacter saalensis</name>
    <dbReference type="NCBI Taxonomy" id="130788"/>
    <lineage>
        <taxon>Bacteria</taxon>
        <taxon>Bacillati</taxon>
        <taxon>Bacillota</taxon>
        <taxon>Tissierellia</taxon>
        <taxon>Sedimentibacter</taxon>
    </lineage>
</organism>
<keyword evidence="10 11" id="KW-0472">Membrane</keyword>
<dbReference type="InterPro" id="IPR041489">
    <property type="entry name" value="PDZ_6"/>
</dbReference>
<dbReference type="InterPro" id="IPR001478">
    <property type="entry name" value="PDZ"/>
</dbReference>
<evidence type="ECO:0000256" key="4">
    <source>
        <dbReference type="ARBA" id="ARBA00022670"/>
    </source>
</evidence>
<evidence type="ECO:0000313" key="14">
    <source>
        <dbReference type="Proteomes" id="UP000315343"/>
    </source>
</evidence>
<keyword evidence="14" id="KW-1185">Reference proteome</keyword>
<dbReference type="CDD" id="cd06163">
    <property type="entry name" value="S2P-M50_PDZ_RseP-like"/>
    <property type="match status" value="2"/>
</dbReference>
<feature type="transmembrane region" description="Helical" evidence="11">
    <location>
        <begin position="386"/>
        <end position="405"/>
    </location>
</feature>
<dbReference type="EMBL" id="VLKH01000002">
    <property type="protein sequence ID" value="TWH82329.1"/>
    <property type="molecule type" value="Genomic_DNA"/>
</dbReference>
<dbReference type="SMART" id="SM00228">
    <property type="entry name" value="PDZ"/>
    <property type="match status" value="1"/>
</dbReference>
<comment type="subcellular location">
    <subcellularLocation>
        <location evidence="2">Membrane</location>
        <topology evidence="2">Multi-pass membrane protein</topology>
    </subcellularLocation>
</comment>
<evidence type="ECO:0000256" key="8">
    <source>
        <dbReference type="ARBA" id="ARBA00022989"/>
    </source>
</evidence>
<evidence type="ECO:0000256" key="5">
    <source>
        <dbReference type="ARBA" id="ARBA00022692"/>
    </source>
</evidence>
<evidence type="ECO:0000259" key="12">
    <source>
        <dbReference type="SMART" id="SM00228"/>
    </source>
</evidence>
<accession>A0A562JGN8</accession>
<keyword evidence="11" id="KW-0479">Metal-binding</keyword>
<comment type="cofactor">
    <cofactor evidence="1 11">
        <name>Zn(2+)</name>
        <dbReference type="ChEBI" id="CHEBI:29105"/>
    </cofactor>
</comment>
<feature type="transmembrane region" description="Helical" evidence="11">
    <location>
        <begin position="97"/>
        <end position="117"/>
    </location>
</feature>
<evidence type="ECO:0000256" key="9">
    <source>
        <dbReference type="ARBA" id="ARBA00023049"/>
    </source>
</evidence>
<dbReference type="PANTHER" id="PTHR42837:SF2">
    <property type="entry name" value="MEMBRANE METALLOPROTEASE ARASP2, CHLOROPLASTIC-RELATED"/>
    <property type="match status" value="1"/>
</dbReference>
<dbReference type="Proteomes" id="UP000315343">
    <property type="component" value="Unassembled WGS sequence"/>
</dbReference>
<feature type="transmembrane region" description="Helical" evidence="11">
    <location>
        <begin position="337"/>
        <end position="357"/>
    </location>
</feature>
<evidence type="ECO:0000256" key="7">
    <source>
        <dbReference type="ARBA" id="ARBA00022833"/>
    </source>
</evidence>
<evidence type="ECO:0000256" key="1">
    <source>
        <dbReference type="ARBA" id="ARBA00001947"/>
    </source>
</evidence>
<dbReference type="Gene3D" id="2.30.42.10">
    <property type="match status" value="2"/>
</dbReference>
<dbReference type="OrthoDB" id="9782003at2"/>
<evidence type="ECO:0000256" key="10">
    <source>
        <dbReference type="ARBA" id="ARBA00023136"/>
    </source>
</evidence>
<reference evidence="13 14" key="1">
    <citation type="submission" date="2019-07" db="EMBL/GenBank/DDBJ databases">
        <title>Genomic Encyclopedia of Type Strains, Phase I: the one thousand microbial genomes (KMG-I) project.</title>
        <authorList>
            <person name="Kyrpides N."/>
        </authorList>
    </citation>
    <scope>NUCLEOTIDE SEQUENCE [LARGE SCALE GENOMIC DNA]</scope>
    <source>
        <strain evidence="13 14">DSM 13558</strain>
    </source>
</reference>
<dbReference type="InterPro" id="IPR036034">
    <property type="entry name" value="PDZ_sf"/>
</dbReference>
<dbReference type="NCBIfam" id="TIGR00054">
    <property type="entry name" value="RIP metalloprotease RseP"/>
    <property type="match status" value="1"/>
</dbReference>
<evidence type="ECO:0000256" key="6">
    <source>
        <dbReference type="ARBA" id="ARBA00022801"/>
    </source>
</evidence>
<dbReference type="EC" id="3.4.24.-" evidence="11"/>
<protein>
    <recommendedName>
        <fullName evidence="11">Zinc metalloprotease</fullName>
        <ecNumber evidence="11">3.4.24.-</ecNumber>
    </recommendedName>
</protein>
<dbReference type="InterPro" id="IPR008915">
    <property type="entry name" value="Peptidase_M50"/>
</dbReference>
<feature type="domain" description="PDZ" evidence="12">
    <location>
        <begin position="188"/>
        <end position="259"/>
    </location>
</feature>
<dbReference type="Pfam" id="PF02163">
    <property type="entry name" value="Peptidase_M50"/>
    <property type="match status" value="1"/>
</dbReference>